<evidence type="ECO:0000256" key="1">
    <source>
        <dbReference type="SAM" id="SignalP"/>
    </source>
</evidence>
<dbReference type="InParanoid" id="D8UE93"/>
<sequence>MVCVFCLLSHFVQVLLLAWTCGAWELVLVCSNKSQKDQPFSPLMNWPPPCMRSGISSCISMYLQLHLWRSASLFQPAEKRPPQDSPGNAGGMSPRINPFIIWCCCRDAAMA</sequence>
<keyword evidence="1" id="KW-0732">Signal</keyword>
<accession>D8UE93</accession>
<dbReference type="Proteomes" id="UP000001058">
    <property type="component" value="Unassembled WGS sequence"/>
</dbReference>
<feature type="signal peptide" evidence="1">
    <location>
        <begin position="1"/>
        <end position="23"/>
    </location>
</feature>
<organism evidence="3">
    <name type="scientific">Volvox carteri f. nagariensis</name>
    <dbReference type="NCBI Taxonomy" id="3068"/>
    <lineage>
        <taxon>Eukaryota</taxon>
        <taxon>Viridiplantae</taxon>
        <taxon>Chlorophyta</taxon>
        <taxon>core chlorophytes</taxon>
        <taxon>Chlorophyceae</taxon>
        <taxon>CS clade</taxon>
        <taxon>Chlamydomonadales</taxon>
        <taxon>Volvocaceae</taxon>
        <taxon>Volvox</taxon>
    </lineage>
</organism>
<keyword evidence="3" id="KW-1185">Reference proteome</keyword>
<gene>
    <name evidence="2" type="ORF">VOLCADRAFT_98027</name>
</gene>
<evidence type="ECO:0000313" key="2">
    <source>
        <dbReference type="EMBL" id="EFJ41927.1"/>
    </source>
</evidence>
<evidence type="ECO:0000313" key="3">
    <source>
        <dbReference type="Proteomes" id="UP000001058"/>
    </source>
</evidence>
<dbReference type="GeneID" id="9622773"/>
<protein>
    <recommendedName>
        <fullName evidence="4">Secreted protein</fullName>
    </recommendedName>
</protein>
<dbReference type="EMBL" id="GL378388">
    <property type="protein sequence ID" value="EFJ41927.1"/>
    <property type="molecule type" value="Genomic_DNA"/>
</dbReference>
<dbReference type="KEGG" id="vcn:VOLCADRAFT_98027"/>
<dbReference type="AlphaFoldDB" id="D8UE93"/>
<proteinExistence type="predicted"/>
<feature type="chain" id="PRO_5003124429" description="Secreted protein" evidence="1">
    <location>
        <begin position="24"/>
        <end position="111"/>
    </location>
</feature>
<evidence type="ECO:0008006" key="4">
    <source>
        <dbReference type="Google" id="ProtNLM"/>
    </source>
</evidence>
<dbReference type="RefSeq" id="XP_002956964.1">
    <property type="nucleotide sequence ID" value="XM_002956918.1"/>
</dbReference>
<name>D8UE93_VOLCA</name>
<reference evidence="2 3" key="1">
    <citation type="journal article" date="2010" name="Science">
        <title>Genomic analysis of organismal complexity in the multicellular green alga Volvox carteri.</title>
        <authorList>
            <person name="Prochnik S.E."/>
            <person name="Umen J."/>
            <person name="Nedelcu A.M."/>
            <person name="Hallmann A."/>
            <person name="Miller S.M."/>
            <person name="Nishii I."/>
            <person name="Ferris P."/>
            <person name="Kuo A."/>
            <person name="Mitros T."/>
            <person name="Fritz-Laylin L.K."/>
            <person name="Hellsten U."/>
            <person name="Chapman J."/>
            <person name="Simakov O."/>
            <person name="Rensing S.A."/>
            <person name="Terry A."/>
            <person name="Pangilinan J."/>
            <person name="Kapitonov V."/>
            <person name="Jurka J."/>
            <person name="Salamov A."/>
            <person name="Shapiro H."/>
            <person name="Schmutz J."/>
            <person name="Grimwood J."/>
            <person name="Lindquist E."/>
            <person name="Lucas S."/>
            <person name="Grigoriev I.V."/>
            <person name="Schmitt R."/>
            <person name="Kirk D."/>
            <person name="Rokhsar D.S."/>
        </authorList>
    </citation>
    <scope>NUCLEOTIDE SEQUENCE [LARGE SCALE GENOMIC DNA]</scope>
    <source>
        <strain evidence="3">f. Nagariensis / Eve</strain>
    </source>
</reference>